<evidence type="ECO:0000256" key="3">
    <source>
        <dbReference type="SAM" id="Phobius"/>
    </source>
</evidence>
<dbReference type="PROSITE" id="PS51125">
    <property type="entry name" value="NHL"/>
    <property type="match status" value="2"/>
</dbReference>
<dbReference type="SUPFAM" id="SSF63829">
    <property type="entry name" value="Calcium-dependent phosphotriesterase"/>
    <property type="match status" value="1"/>
</dbReference>
<dbReference type="PANTHER" id="PTHR24104">
    <property type="entry name" value="E3 UBIQUITIN-PROTEIN LIGASE NHLRC1-RELATED"/>
    <property type="match status" value="1"/>
</dbReference>
<evidence type="ECO:0000313" key="4">
    <source>
        <dbReference type="EMBL" id="SJZ67885.1"/>
    </source>
</evidence>
<evidence type="ECO:0000256" key="2">
    <source>
        <dbReference type="PROSITE-ProRule" id="PRU00504"/>
    </source>
</evidence>
<dbReference type="GO" id="GO:0000209">
    <property type="term" value="P:protein polyubiquitination"/>
    <property type="evidence" value="ECO:0007669"/>
    <property type="project" value="TreeGrafter"/>
</dbReference>
<accession>A0A1T4MM70</accession>
<name>A0A1T4MM70_9FIRM</name>
<dbReference type="Gene3D" id="2.40.10.500">
    <property type="match status" value="1"/>
</dbReference>
<dbReference type="GO" id="GO:0043161">
    <property type="term" value="P:proteasome-mediated ubiquitin-dependent protein catabolic process"/>
    <property type="evidence" value="ECO:0007669"/>
    <property type="project" value="TreeGrafter"/>
</dbReference>
<dbReference type="InterPro" id="IPR011042">
    <property type="entry name" value="6-blade_b-propeller_TolB-like"/>
</dbReference>
<feature type="transmembrane region" description="Helical" evidence="3">
    <location>
        <begin position="7"/>
        <end position="27"/>
    </location>
</feature>
<keyword evidence="1" id="KW-0677">Repeat</keyword>
<dbReference type="Pfam" id="PF01436">
    <property type="entry name" value="NHL"/>
    <property type="match status" value="2"/>
</dbReference>
<feature type="repeat" description="NHL" evidence="2">
    <location>
        <begin position="125"/>
        <end position="165"/>
    </location>
</feature>
<dbReference type="Proteomes" id="UP000189933">
    <property type="component" value="Unassembled WGS sequence"/>
</dbReference>
<reference evidence="5" key="1">
    <citation type="submission" date="2017-02" db="EMBL/GenBank/DDBJ databases">
        <authorList>
            <person name="Varghese N."/>
            <person name="Submissions S."/>
        </authorList>
    </citation>
    <scope>NUCLEOTIDE SEQUENCE [LARGE SCALE GENOMIC DNA]</scope>
    <source>
        <strain evidence="5">DSM 16521</strain>
    </source>
</reference>
<protein>
    <submittedName>
        <fullName evidence="4">NHL repeat-containing protein</fullName>
    </submittedName>
</protein>
<gene>
    <name evidence="4" type="ORF">SAMN02745885_00649</name>
</gene>
<keyword evidence="3" id="KW-1133">Transmembrane helix</keyword>
<proteinExistence type="predicted"/>
<dbReference type="PANTHER" id="PTHR24104:SF25">
    <property type="entry name" value="PROTEIN LIN-41"/>
    <property type="match status" value="1"/>
</dbReference>
<dbReference type="InterPro" id="IPR050952">
    <property type="entry name" value="TRIM-NHL_E3_ligases"/>
</dbReference>
<evidence type="ECO:0000313" key="5">
    <source>
        <dbReference type="Proteomes" id="UP000189933"/>
    </source>
</evidence>
<dbReference type="EMBL" id="FUXM01000004">
    <property type="protein sequence ID" value="SJZ67885.1"/>
    <property type="molecule type" value="Genomic_DNA"/>
</dbReference>
<dbReference type="RefSeq" id="WP_078664762.1">
    <property type="nucleotide sequence ID" value="NZ_FUXM01000004.1"/>
</dbReference>
<sequence>MKLKYRHLVILIFLFSLLFGGIIYWFFLKQSPRQLTIIDDKNQFLKLNLIIYTNKNTPQNAILVGNKIYVATKQGKIQVYDFGGKVIKEIGENILKYPVGLAWTDEQLIVSDNWLKQVYVFNEEGKLLRSFGKGVLSGPAGIAIKDNKIWVADAGGHSILCFDWNGKLLVRYGSGQRTVTINGFAYPNGVLPVEDGFLVADTLNNRLSVWKKDKPFLVWDSPAENQPAGPRALVKGTDGNIWILCNLSANLLVLNTDNWQVKITGEFGDGNFQWKFPTGLTADNSGHLVVTDAGNQRVIIYTIK</sequence>
<keyword evidence="5" id="KW-1185">Reference proteome</keyword>
<keyword evidence="3" id="KW-0472">Membrane</keyword>
<dbReference type="AlphaFoldDB" id="A0A1T4MM70"/>
<dbReference type="GO" id="GO:0061630">
    <property type="term" value="F:ubiquitin protein ligase activity"/>
    <property type="evidence" value="ECO:0007669"/>
    <property type="project" value="TreeGrafter"/>
</dbReference>
<feature type="repeat" description="NHL" evidence="2">
    <location>
        <begin position="261"/>
        <end position="304"/>
    </location>
</feature>
<dbReference type="InterPro" id="IPR001258">
    <property type="entry name" value="NHL_repeat"/>
</dbReference>
<dbReference type="Gene3D" id="2.120.10.30">
    <property type="entry name" value="TolB, C-terminal domain"/>
    <property type="match status" value="1"/>
</dbReference>
<organism evidence="4 5">
    <name type="scientific">Carboxydocella sporoproducens DSM 16521</name>
    <dbReference type="NCBI Taxonomy" id="1121270"/>
    <lineage>
        <taxon>Bacteria</taxon>
        <taxon>Bacillati</taxon>
        <taxon>Bacillota</taxon>
        <taxon>Clostridia</taxon>
        <taxon>Eubacteriales</taxon>
        <taxon>Clostridiales Family XVI. Incertae Sedis</taxon>
        <taxon>Carboxydocella</taxon>
    </lineage>
</organism>
<dbReference type="GO" id="GO:0008270">
    <property type="term" value="F:zinc ion binding"/>
    <property type="evidence" value="ECO:0007669"/>
    <property type="project" value="UniProtKB-KW"/>
</dbReference>
<evidence type="ECO:0000256" key="1">
    <source>
        <dbReference type="ARBA" id="ARBA00022737"/>
    </source>
</evidence>
<keyword evidence="3" id="KW-0812">Transmembrane</keyword>
<dbReference type="OrthoDB" id="9799230at2"/>